<organism evidence="2 3">
    <name type="scientific">Desulfobulbus propionicus (strain ATCC 33891 / DSM 2032 / VKM B-1956 / 1pr3)</name>
    <dbReference type="NCBI Taxonomy" id="577650"/>
    <lineage>
        <taxon>Bacteria</taxon>
        <taxon>Pseudomonadati</taxon>
        <taxon>Thermodesulfobacteriota</taxon>
        <taxon>Desulfobulbia</taxon>
        <taxon>Desulfobulbales</taxon>
        <taxon>Desulfobulbaceae</taxon>
        <taxon>Desulfobulbus</taxon>
    </lineage>
</organism>
<accession>A0A7U4DNY9</accession>
<keyword evidence="1" id="KW-0812">Transmembrane</keyword>
<feature type="transmembrane region" description="Helical" evidence="1">
    <location>
        <begin position="170"/>
        <end position="188"/>
    </location>
</feature>
<feature type="transmembrane region" description="Helical" evidence="1">
    <location>
        <begin position="37"/>
        <end position="60"/>
    </location>
</feature>
<dbReference type="InterPro" id="IPR029063">
    <property type="entry name" value="SAM-dependent_MTases_sf"/>
</dbReference>
<dbReference type="AlphaFoldDB" id="A0A7U4DNY9"/>
<feature type="transmembrane region" description="Helical" evidence="1">
    <location>
        <begin position="655"/>
        <end position="677"/>
    </location>
</feature>
<keyword evidence="3" id="KW-1185">Reference proteome</keyword>
<feature type="transmembrane region" description="Helical" evidence="1">
    <location>
        <begin position="791"/>
        <end position="808"/>
    </location>
</feature>
<dbReference type="EMBL" id="CP002364">
    <property type="protein sequence ID" value="ADW17497.1"/>
    <property type="molecule type" value="Genomic_DNA"/>
</dbReference>
<reference evidence="2 3" key="1">
    <citation type="journal article" date="2011" name="Stand. Genomic Sci.">
        <title>Complete genome sequence of Desulfobulbus propionicus type strain (1pr3).</title>
        <authorList>
            <person name="Pagani I."/>
            <person name="Lapidus A."/>
            <person name="Nolan M."/>
            <person name="Lucas S."/>
            <person name="Hammon N."/>
            <person name="Deshpande S."/>
            <person name="Cheng J.F."/>
            <person name="Chertkov O."/>
            <person name="Davenport K."/>
            <person name="Tapia R."/>
            <person name="Han C."/>
            <person name="Goodwin L."/>
            <person name="Pitluck S."/>
            <person name="Liolios K."/>
            <person name="Mavromatis K."/>
            <person name="Ivanova N."/>
            <person name="Mikhailova N."/>
            <person name="Pati A."/>
            <person name="Chen A."/>
            <person name="Palaniappan K."/>
            <person name="Land M."/>
            <person name="Hauser L."/>
            <person name="Chang Y.J."/>
            <person name="Jeffries C.D."/>
            <person name="Detter J.C."/>
            <person name="Brambilla E."/>
            <person name="Kannan K.P."/>
            <person name="Djao O.D."/>
            <person name="Rohde M."/>
            <person name="Pukall R."/>
            <person name="Spring S."/>
            <person name="Goker M."/>
            <person name="Sikorski J."/>
            <person name="Woyke T."/>
            <person name="Bristow J."/>
            <person name="Eisen J.A."/>
            <person name="Markowitz V."/>
            <person name="Hugenholtz P."/>
            <person name="Kyrpides N.C."/>
            <person name="Klenk H.P."/>
        </authorList>
    </citation>
    <scope>NUCLEOTIDE SEQUENCE [LARGE SCALE GENOMIC DNA]</scope>
    <source>
        <strain evidence="3">ATCC 33891 / DSM 2032 / 1pr3</strain>
    </source>
</reference>
<feature type="transmembrane region" description="Helical" evidence="1">
    <location>
        <begin position="698"/>
        <end position="719"/>
    </location>
</feature>
<keyword evidence="1" id="KW-1133">Transmembrane helix</keyword>
<feature type="transmembrane region" description="Helical" evidence="1">
    <location>
        <begin position="110"/>
        <end position="132"/>
    </location>
</feature>
<feature type="transmembrane region" description="Helical" evidence="1">
    <location>
        <begin position="72"/>
        <end position="90"/>
    </location>
</feature>
<dbReference type="Proteomes" id="UP000006365">
    <property type="component" value="Chromosome"/>
</dbReference>
<evidence type="ECO:0000313" key="3">
    <source>
        <dbReference type="Proteomes" id="UP000006365"/>
    </source>
</evidence>
<feature type="transmembrane region" description="Helical" evidence="1">
    <location>
        <begin position="627"/>
        <end position="649"/>
    </location>
</feature>
<feature type="transmembrane region" description="Helical" evidence="1">
    <location>
        <begin position="731"/>
        <end position="751"/>
    </location>
</feature>
<dbReference type="Gene3D" id="3.40.50.150">
    <property type="entry name" value="Vaccinia Virus protein VP39"/>
    <property type="match status" value="1"/>
</dbReference>
<proteinExistence type="predicted"/>
<name>A0A7U4DNY9_DESPD</name>
<evidence type="ECO:0008006" key="4">
    <source>
        <dbReference type="Google" id="ProtNLM"/>
    </source>
</evidence>
<feature type="transmembrane region" description="Helical" evidence="1">
    <location>
        <begin position="144"/>
        <end position="164"/>
    </location>
</feature>
<gene>
    <name evidence="2" type="ordered locus">Despr_1333</name>
</gene>
<feature type="transmembrane region" description="Helical" evidence="1">
    <location>
        <begin position="585"/>
        <end position="606"/>
    </location>
</feature>
<feature type="transmembrane region" description="Helical" evidence="1">
    <location>
        <begin position="195"/>
        <end position="213"/>
    </location>
</feature>
<feature type="transmembrane region" description="Helical" evidence="1">
    <location>
        <begin position="763"/>
        <end position="785"/>
    </location>
</feature>
<evidence type="ECO:0000313" key="2">
    <source>
        <dbReference type="EMBL" id="ADW17497.1"/>
    </source>
</evidence>
<protein>
    <recommendedName>
        <fullName evidence="4">Spermidine synthase</fullName>
    </recommendedName>
</protein>
<dbReference type="SUPFAM" id="SSF53335">
    <property type="entry name" value="S-adenosyl-L-methionine-dependent methyltransferases"/>
    <property type="match status" value="1"/>
</dbReference>
<keyword evidence="1" id="KW-0472">Membrane</keyword>
<sequence length="812" mass="88359">MPAIDRRLPVAVALISSASFGYELLLFRFFSIMYWGHFAHLIISMALLGFGVSGTVLTLAQQRLLPSFPRAFSLHALLFALALLAATSLANRLGFNPPEVIWHSGQLGRLTTVIAVAIGPFFCAGLCIGLALRWKSAATARLYRADLIGAASGALLIMALLFVLRPHDGVRILALIGVVAAVLVGGFRSSGLDRIVLTVVVLLIGLWPARWLAPVMSPYKSMAQTLLVPGVRLAAETHSPFGQFSALTSDKVPFRYAPGLSLLAPAAPPSQVALFHDGHAAGVILHAPAGAVSLEFLRWTPMALPYALLKQPRVLIAGAGGGGDVWQALQEKAARVDAVEPHREFIELVGRSFGAFSGGIFAREKVHVFYGDVRGHLAASGPPYDLIQISPLGTVAPPAAGGHALEARYLYTVEGVRLALSRLSPDGLLAVTLPLELPPRSAVKMTATMAAALKQLDANVDPSRHVMIIRSWNTVTLVVSPAPLSAQRLAVVRSFCRCRAFDIDWLPDIGPEEVNRINVLDRPYLYHAVLDIWRDGSASRLPVFNLVPATDDRPWFSHFFRWSSFGQLWEQRAFGTASMVEWEYLLLWISLAVALAISLLAIIWPLRPLRHARIGHTGGSVTPLFRALYFAALGLAFFFLEIAFMQQFIRFLSHPVLAMAIVVPSFLVFAGCGSGLAQPFADRVAACRWTWIRDRPSMVAIVILVAVALAYRWLLPLFFHIGASWPDMLRLLATMLLIGGLAFWMGMPFPLGLTRLGRHHPDFIPVAWGVNGFFSVISAIAATILALYAGFQVVVVAALAFYFLATVCEQHL</sequence>
<dbReference type="KEGG" id="dpr:Despr_1333"/>
<evidence type="ECO:0000256" key="1">
    <source>
        <dbReference type="SAM" id="Phobius"/>
    </source>
</evidence>